<dbReference type="SUPFAM" id="SSF56112">
    <property type="entry name" value="Protein kinase-like (PK-like)"/>
    <property type="match status" value="2"/>
</dbReference>
<evidence type="ECO:0000256" key="8">
    <source>
        <dbReference type="SAM" id="SignalP"/>
    </source>
</evidence>
<name>A0A4Y9YJU6_9APHY</name>
<feature type="region of interest" description="Disordered" evidence="7">
    <location>
        <begin position="172"/>
        <end position="191"/>
    </location>
</feature>
<feature type="domain" description="Protein kinase" evidence="9">
    <location>
        <begin position="376"/>
        <end position="657"/>
    </location>
</feature>
<dbReference type="InterPro" id="IPR000719">
    <property type="entry name" value="Prot_kinase_dom"/>
</dbReference>
<feature type="signal peptide" evidence="8">
    <location>
        <begin position="1"/>
        <end position="19"/>
    </location>
</feature>
<keyword evidence="8" id="KW-0732">Signal</keyword>
<accession>A0A4Y9YJU6</accession>
<sequence>MAARSAVASALALATLVNALGALKERVTALFPLRASRYIPPMTSTIQTRPDASTDDNNSDAASPHLLGTVIATSIGFGHASPTNPERHHNILSLLGLRIAKPFTSVPITVPNNVDVALDMTIDDETPQSNTSVYSVRSSTPLSSPTPSIIDTQQQRIMVSVAVQVSPPSCQLSSRSSLSSSSSSDSDPPFECFTPLTTGVELHGPQKVPTLEPPLPLDDPLPTSNSVACASYNEHILALHERMTLLGKVYEEMAELAIQRHHLADPVSRNEEEAYNTDSLLSDVTDAVDVILQTLEAFLGSKDEGIAAESDIGVLHDTDTLPYTEVPPDAGDDSDGTGLSVFNGHADSGTQPAATTDDDEPQVPAALYNRHTNRYYQVNGIIGCGGFARVFEVTTVDGHYFAVKIVHKAKAYRAAHMRDRLLDEKGIMSSVTQNACAGLIPLIESWEDEENIYFVMPLCRGSLTRYISYKAFLAREDPYRRQPEWEVLPGEDKYFCAESVFSVWQLHTAGIMHRDIKPENFLLDGDGRCILADFGIASITHPDPAVFERTRVSENCGTEAYMAPEQLLSFDYDFKVDIWQLGCMWIELLAGSEISATAYLPEQYYDLLSPTELQQEVRNIIEVLLCDHPALDLVIAMTDVNPAKRPTTVQIMSHEWFDGVDWSAIGCSAGTTPYQHRFFADYEVPSSKCSVDFLTYEMCRTSGMMVQRTSPSRLEARANVVDQCRMLLHVAYPSPSTLFPVPALNNVEVAFDLTIDEDRPRLNATRSTARLSSTSSDTNDAEQPRTVVSVGGNVAPSSPRLSGQSSSSSDSDPPFECFTPALATDVQLHNEGKVAASQAPLLLDVPSPTNGSSSMHAHNVAPQEHTPFVCDFYDGQDDQESSVEPLIADATDGQNGDAVLQAEDEDTANEAAHDRESDADSGDEATAGEAVEPLDGVFDSDSYTDDEPQGPLIFTSPYTGTRYTVKGVIGSGGFGRVSEVTTDEKQRFAVKVIHKREAYKSMPVTREMLLHEKKIMAAMAYARCPGMMGLFESWEDKDNVYFVMELCRTNLYTYIASKAKWVKDDPSRTEWDWDDMDVEEKFYCAEMLASVRRLHGVKIVHRDIKPENILLDRHGRCMIADFGLALRGSADRPVEEVVSTHVVGTHEYFAPEQHVPDLEHGYKVDIWQLGCVWIELLGGLEKSWNESCGFEWNYETFQEPGIREKLRQSVIELLDGHPALELLLWMTELDPANRPTAAQIMNHPWFAGTIKWKILFDEPGVSQHEHWFLPEYNAPGAASPRHSTFEATRSSNMMIQKKRSPEEEYVRSYTEEQLKMYNIDPHAFAWALPPP</sequence>
<feature type="compositionally biased region" description="Low complexity" evidence="7">
    <location>
        <begin position="764"/>
        <end position="778"/>
    </location>
</feature>
<keyword evidence="5 6" id="KW-0067">ATP-binding</keyword>
<protein>
    <recommendedName>
        <fullName evidence="9">Protein kinase domain-containing protein</fullName>
    </recommendedName>
</protein>
<gene>
    <name evidence="10" type="ORF">EVJ58_g3629</name>
</gene>
<evidence type="ECO:0000256" key="1">
    <source>
        <dbReference type="ARBA" id="ARBA00022527"/>
    </source>
</evidence>
<evidence type="ECO:0000256" key="5">
    <source>
        <dbReference type="ARBA" id="ARBA00022840"/>
    </source>
</evidence>
<feature type="binding site" evidence="6">
    <location>
        <position position="404"/>
    </location>
    <ligand>
        <name>ATP</name>
        <dbReference type="ChEBI" id="CHEBI:30616"/>
    </ligand>
</feature>
<evidence type="ECO:0000313" key="11">
    <source>
        <dbReference type="Proteomes" id="UP000298390"/>
    </source>
</evidence>
<dbReference type="PROSITE" id="PS50011">
    <property type="entry name" value="PROTEIN_KINASE_DOM"/>
    <property type="match status" value="2"/>
</dbReference>
<reference evidence="10 11" key="1">
    <citation type="submission" date="2019-01" db="EMBL/GenBank/DDBJ databases">
        <title>Genome sequencing of the rare red list fungi Fomitopsis rosea.</title>
        <authorList>
            <person name="Buettner E."/>
            <person name="Kellner H."/>
        </authorList>
    </citation>
    <scope>NUCLEOTIDE SEQUENCE [LARGE SCALE GENOMIC DNA]</scope>
    <source>
        <strain evidence="10 11">DSM 105464</strain>
    </source>
</reference>
<dbReference type="GO" id="GO:0005634">
    <property type="term" value="C:nucleus"/>
    <property type="evidence" value="ECO:0007669"/>
    <property type="project" value="TreeGrafter"/>
</dbReference>
<keyword evidence="2" id="KW-0808">Transferase</keyword>
<dbReference type="Gene3D" id="1.10.510.10">
    <property type="entry name" value="Transferase(Phosphotransferase) domain 1"/>
    <property type="match status" value="2"/>
</dbReference>
<evidence type="ECO:0000256" key="2">
    <source>
        <dbReference type="ARBA" id="ARBA00022679"/>
    </source>
</evidence>
<dbReference type="EMBL" id="SEKV01000152">
    <property type="protein sequence ID" value="TFY62826.1"/>
    <property type="molecule type" value="Genomic_DNA"/>
</dbReference>
<evidence type="ECO:0000256" key="7">
    <source>
        <dbReference type="SAM" id="MobiDB-lite"/>
    </source>
</evidence>
<feature type="compositionally biased region" description="Low complexity" evidence="7">
    <location>
        <begin position="132"/>
        <end position="148"/>
    </location>
</feature>
<keyword evidence="3 6" id="KW-0547">Nucleotide-binding</keyword>
<dbReference type="PROSITE" id="PS00108">
    <property type="entry name" value="PROTEIN_KINASE_ST"/>
    <property type="match status" value="2"/>
</dbReference>
<keyword evidence="4" id="KW-0418">Kinase</keyword>
<feature type="compositionally biased region" description="Low complexity" evidence="7">
    <location>
        <begin position="796"/>
        <end position="814"/>
    </location>
</feature>
<feature type="binding site" evidence="6">
    <location>
        <position position="991"/>
    </location>
    <ligand>
        <name>ATP</name>
        <dbReference type="ChEBI" id="CHEBI:30616"/>
    </ligand>
</feature>
<feature type="domain" description="Protein kinase" evidence="9">
    <location>
        <begin position="963"/>
        <end position="1246"/>
    </location>
</feature>
<dbReference type="SMART" id="SM00220">
    <property type="entry name" value="S_TKc"/>
    <property type="match status" value="2"/>
</dbReference>
<evidence type="ECO:0000256" key="6">
    <source>
        <dbReference type="PROSITE-ProRule" id="PRU10141"/>
    </source>
</evidence>
<organism evidence="10 11">
    <name type="scientific">Rhodofomes roseus</name>
    <dbReference type="NCBI Taxonomy" id="34475"/>
    <lineage>
        <taxon>Eukaryota</taxon>
        <taxon>Fungi</taxon>
        <taxon>Dikarya</taxon>
        <taxon>Basidiomycota</taxon>
        <taxon>Agaricomycotina</taxon>
        <taxon>Agaricomycetes</taxon>
        <taxon>Polyporales</taxon>
        <taxon>Rhodofomes</taxon>
    </lineage>
</organism>
<dbReference type="GO" id="GO:0005524">
    <property type="term" value="F:ATP binding"/>
    <property type="evidence" value="ECO:0007669"/>
    <property type="project" value="UniProtKB-UniRule"/>
</dbReference>
<dbReference type="InterPro" id="IPR017441">
    <property type="entry name" value="Protein_kinase_ATP_BS"/>
</dbReference>
<dbReference type="PANTHER" id="PTHR24345:SF91">
    <property type="entry name" value="SERINE_THREONINE-PROTEIN KINASE PLK4"/>
    <property type="match status" value="1"/>
</dbReference>
<feature type="region of interest" description="Disordered" evidence="7">
    <location>
        <begin position="764"/>
        <end position="818"/>
    </location>
</feature>
<feature type="chain" id="PRO_5021394890" description="Protein kinase domain-containing protein" evidence="8">
    <location>
        <begin position="20"/>
        <end position="1331"/>
    </location>
</feature>
<feature type="region of interest" description="Disordered" evidence="7">
    <location>
        <begin position="905"/>
        <end position="955"/>
    </location>
</feature>
<proteinExistence type="predicted"/>
<dbReference type="InterPro" id="IPR008271">
    <property type="entry name" value="Ser/Thr_kinase_AS"/>
</dbReference>
<dbReference type="InterPro" id="IPR011009">
    <property type="entry name" value="Kinase-like_dom_sf"/>
</dbReference>
<evidence type="ECO:0000256" key="3">
    <source>
        <dbReference type="ARBA" id="ARBA00022741"/>
    </source>
</evidence>
<evidence type="ECO:0000313" key="10">
    <source>
        <dbReference type="EMBL" id="TFY62826.1"/>
    </source>
</evidence>
<dbReference type="STRING" id="34475.A0A4Y9YJU6"/>
<keyword evidence="1" id="KW-0723">Serine/threonine-protein kinase</keyword>
<dbReference type="CDD" id="cd00180">
    <property type="entry name" value="PKc"/>
    <property type="match status" value="1"/>
</dbReference>
<dbReference type="Pfam" id="PF00069">
    <property type="entry name" value="Pkinase"/>
    <property type="match status" value="2"/>
</dbReference>
<evidence type="ECO:0000256" key="4">
    <source>
        <dbReference type="ARBA" id="ARBA00022777"/>
    </source>
</evidence>
<comment type="caution">
    <text evidence="10">The sequence shown here is derived from an EMBL/GenBank/DDBJ whole genome shotgun (WGS) entry which is preliminary data.</text>
</comment>
<dbReference type="GO" id="GO:0004674">
    <property type="term" value="F:protein serine/threonine kinase activity"/>
    <property type="evidence" value="ECO:0007669"/>
    <property type="project" value="UniProtKB-KW"/>
</dbReference>
<feature type="region of interest" description="Disordered" evidence="7">
    <location>
        <begin position="126"/>
        <end position="148"/>
    </location>
</feature>
<dbReference type="PANTHER" id="PTHR24345">
    <property type="entry name" value="SERINE/THREONINE-PROTEIN KINASE PLK"/>
    <property type="match status" value="1"/>
</dbReference>
<dbReference type="Gene3D" id="3.30.200.20">
    <property type="entry name" value="Phosphorylase Kinase, domain 1"/>
    <property type="match status" value="2"/>
</dbReference>
<dbReference type="Proteomes" id="UP000298390">
    <property type="component" value="Unassembled WGS sequence"/>
</dbReference>
<dbReference type="CDD" id="cd14014">
    <property type="entry name" value="STKc_PknB_like"/>
    <property type="match status" value="1"/>
</dbReference>
<feature type="compositionally biased region" description="Low complexity" evidence="7">
    <location>
        <begin position="172"/>
        <end position="189"/>
    </location>
</feature>
<feature type="region of interest" description="Disordered" evidence="7">
    <location>
        <begin position="42"/>
        <end position="63"/>
    </location>
</feature>
<feature type="region of interest" description="Disordered" evidence="7">
    <location>
        <begin position="327"/>
        <end position="361"/>
    </location>
</feature>
<dbReference type="PROSITE" id="PS00107">
    <property type="entry name" value="PROTEIN_KINASE_ATP"/>
    <property type="match status" value="2"/>
</dbReference>
<evidence type="ECO:0000259" key="9">
    <source>
        <dbReference type="PROSITE" id="PS50011"/>
    </source>
</evidence>